<dbReference type="InterPro" id="IPR002227">
    <property type="entry name" value="Tyrosinase_Cu-bd"/>
</dbReference>
<dbReference type="InterPro" id="IPR050316">
    <property type="entry name" value="Tyrosinase/Hemocyanin"/>
</dbReference>
<name>A0A7S4AB65_9STRA</name>
<accession>A0A7S4AB65</accession>
<dbReference type="EMBL" id="HBIX01003093">
    <property type="protein sequence ID" value="CAE0709639.1"/>
    <property type="molecule type" value="Transcribed_RNA"/>
</dbReference>
<evidence type="ECO:0000259" key="5">
    <source>
        <dbReference type="PROSITE" id="PS00498"/>
    </source>
</evidence>
<feature type="domain" description="Tyrosinase copper-binding" evidence="5">
    <location>
        <begin position="279"/>
        <end position="290"/>
    </location>
</feature>
<gene>
    <name evidence="6" type="ORF">PAUS00366_LOCUS2359</name>
</gene>
<dbReference type="PANTHER" id="PTHR11474:SF126">
    <property type="entry name" value="TYROSINASE-LIKE PROTEIN TYR-1-RELATED"/>
    <property type="match status" value="1"/>
</dbReference>
<dbReference type="GO" id="GO:0016491">
    <property type="term" value="F:oxidoreductase activity"/>
    <property type="evidence" value="ECO:0007669"/>
    <property type="project" value="InterPro"/>
</dbReference>
<keyword evidence="2" id="KW-0186">Copper</keyword>
<evidence type="ECO:0000256" key="1">
    <source>
        <dbReference type="ARBA" id="ARBA00022723"/>
    </source>
</evidence>
<protein>
    <recommendedName>
        <fullName evidence="5">Tyrosinase copper-binding domain-containing protein</fullName>
    </recommendedName>
</protein>
<dbReference type="PRINTS" id="PR00092">
    <property type="entry name" value="TYROSINASE"/>
</dbReference>
<organism evidence="6">
    <name type="scientific">Pseudo-nitzschia australis</name>
    <dbReference type="NCBI Taxonomy" id="44445"/>
    <lineage>
        <taxon>Eukaryota</taxon>
        <taxon>Sar</taxon>
        <taxon>Stramenopiles</taxon>
        <taxon>Ochrophyta</taxon>
        <taxon>Bacillariophyta</taxon>
        <taxon>Bacillariophyceae</taxon>
        <taxon>Bacillariophycidae</taxon>
        <taxon>Bacillariales</taxon>
        <taxon>Bacillariaceae</taxon>
        <taxon>Pseudo-nitzschia</taxon>
    </lineage>
</organism>
<evidence type="ECO:0000256" key="3">
    <source>
        <dbReference type="SAM" id="MobiDB-lite"/>
    </source>
</evidence>
<evidence type="ECO:0000313" key="6">
    <source>
        <dbReference type="EMBL" id="CAE0709639.1"/>
    </source>
</evidence>
<feature type="region of interest" description="Disordered" evidence="3">
    <location>
        <begin position="1"/>
        <end position="30"/>
    </location>
</feature>
<keyword evidence="4" id="KW-0472">Membrane</keyword>
<keyword evidence="4" id="KW-1133">Transmembrane helix</keyword>
<feature type="compositionally biased region" description="Basic and acidic residues" evidence="3">
    <location>
        <begin position="1"/>
        <end position="15"/>
    </location>
</feature>
<dbReference type="AlphaFoldDB" id="A0A7S4AB65"/>
<sequence>MDIEREGTMSRERLGRQRQRRRESWMQRQQHRHRNGNIGLIGRTVLFVTLTVYWSTTLIYSCFARDCHTSFRRPWRDLSCREQDDFLAAIIQVKNSGAFDEFIQVHLGVAQFTHGPAEFLPWHRWFIWNFEKLLQQTTGTCMYIPYWDWERDAEWERHSDVMHPATFGSWGGSGCTSNGITNYHAPFRRSPGINNEAAGCVTRNFLEGFSFTGEAQILAMISNYNQFADTTGNAIGQTQDDPTPVGTSNGFRIEFENGPHLLVHGIIAGHMGTNWSPADPLFYLHHANVDRIWTMWQDYWDHDTCSVDEYYAPWHFDSDWALDRRLPFRAIERMTSWDFRMTYEDGRQAYPTVRDVMNNDGDVLSVRYQNSYLNRLMPDYEPNPRLFQTATGSVPVVCDRDEWEWSRRQRDLEREKEPDQKDSNAFTTDRNRVVVPDFFRSSLRGADAEEIENNPELYFRTPGDGRVKNDLVGNGINTRSESSDVVGVTNGVCGQPPVFSLQQDRDEWDRLCRDLPADTSIGERLALLAQSNCNRKGNPRSDAPELRERVSMTMMKAFDAPASAYECFHRPDQPAVDRP</sequence>
<keyword evidence="4" id="KW-0812">Transmembrane</keyword>
<dbReference type="InterPro" id="IPR008922">
    <property type="entry name" value="Di-copper_centre_dom_sf"/>
</dbReference>
<proteinExistence type="predicted"/>
<reference evidence="6" key="1">
    <citation type="submission" date="2021-01" db="EMBL/GenBank/DDBJ databases">
        <authorList>
            <person name="Corre E."/>
            <person name="Pelletier E."/>
            <person name="Niang G."/>
            <person name="Scheremetjew M."/>
            <person name="Finn R."/>
            <person name="Kale V."/>
            <person name="Holt S."/>
            <person name="Cochrane G."/>
            <person name="Meng A."/>
            <person name="Brown T."/>
            <person name="Cohen L."/>
        </authorList>
    </citation>
    <scope>NUCLEOTIDE SEQUENCE</scope>
    <source>
        <strain evidence="6">10249 10 AB</strain>
    </source>
</reference>
<dbReference type="SUPFAM" id="SSF48056">
    <property type="entry name" value="Di-copper centre-containing domain"/>
    <property type="match status" value="1"/>
</dbReference>
<dbReference type="Pfam" id="PF00264">
    <property type="entry name" value="Tyrosinase"/>
    <property type="match status" value="1"/>
</dbReference>
<dbReference type="PANTHER" id="PTHR11474">
    <property type="entry name" value="TYROSINASE FAMILY MEMBER"/>
    <property type="match status" value="1"/>
</dbReference>
<dbReference type="Gene3D" id="1.10.1280.10">
    <property type="entry name" value="Di-copper center containing domain from catechol oxidase"/>
    <property type="match status" value="1"/>
</dbReference>
<evidence type="ECO:0000256" key="4">
    <source>
        <dbReference type="SAM" id="Phobius"/>
    </source>
</evidence>
<feature type="transmembrane region" description="Helical" evidence="4">
    <location>
        <begin position="40"/>
        <end position="60"/>
    </location>
</feature>
<dbReference type="PROSITE" id="PS00498">
    <property type="entry name" value="TYROSINASE_2"/>
    <property type="match status" value="1"/>
</dbReference>
<evidence type="ECO:0000256" key="2">
    <source>
        <dbReference type="ARBA" id="ARBA00023008"/>
    </source>
</evidence>
<dbReference type="GO" id="GO:0046872">
    <property type="term" value="F:metal ion binding"/>
    <property type="evidence" value="ECO:0007669"/>
    <property type="project" value="UniProtKB-KW"/>
</dbReference>
<keyword evidence="1" id="KW-0479">Metal-binding</keyword>